<sequence>MKQIAVMFSFYTLCALNLQAQTKIFNLAEVDEAPFIIKCADSLNSKECFTTGLNEYIHQNIDIMKLVDHRNLPGKAYVQFIVTEEAVVRQVNVRTRNKFLKEEALRLFADLKIEHPARKNSKNVAIQHVIPITFNTEVFKSYKDFERNGKKQ</sequence>
<accession>A0ABU3D163</accession>
<dbReference type="RefSeq" id="WP_311501511.1">
    <property type="nucleotide sequence ID" value="NZ_JAVRHK010000001.1"/>
</dbReference>
<dbReference type="Gene3D" id="3.30.1150.10">
    <property type="match status" value="1"/>
</dbReference>
<reference evidence="2 3" key="1">
    <citation type="submission" date="2023-09" db="EMBL/GenBank/DDBJ databases">
        <authorList>
            <person name="Rey-Velasco X."/>
        </authorList>
    </citation>
    <scope>NUCLEOTIDE SEQUENCE [LARGE SCALE GENOMIC DNA]</scope>
    <source>
        <strain evidence="2 3">F117</strain>
    </source>
</reference>
<protein>
    <recommendedName>
        <fullName evidence="4">TonB C-terminal domain-containing protein</fullName>
    </recommendedName>
</protein>
<proteinExistence type="predicted"/>
<keyword evidence="1" id="KW-0732">Signal</keyword>
<evidence type="ECO:0000256" key="1">
    <source>
        <dbReference type="SAM" id="SignalP"/>
    </source>
</evidence>
<dbReference type="Proteomes" id="UP001262582">
    <property type="component" value="Unassembled WGS sequence"/>
</dbReference>
<name>A0ABU3D163_9FLAO</name>
<feature type="signal peptide" evidence="1">
    <location>
        <begin position="1"/>
        <end position="20"/>
    </location>
</feature>
<feature type="chain" id="PRO_5046000293" description="TonB C-terminal domain-containing protein" evidence="1">
    <location>
        <begin position="21"/>
        <end position="152"/>
    </location>
</feature>
<evidence type="ECO:0000313" key="3">
    <source>
        <dbReference type="Proteomes" id="UP001262582"/>
    </source>
</evidence>
<organism evidence="2 3">
    <name type="scientific">Autumnicola musiva</name>
    <dbReference type="NCBI Taxonomy" id="3075589"/>
    <lineage>
        <taxon>Bacteria</taxon>
        <taxon>Pseudomonadati</taxon>
        <taxon>Bacteroidota</taxon>
        <taxon>Flavobacteriia</taxon>
        <taxon>Flavobacteriales</taxon>
        <taxon>Flavobacteriaceae</taxon>
        <taxon>Autumnicola</taxon>
    </lineage>
</organism>
<gene>
    <name evidence="2" type="ORF">RM539_00520</name>
</gene>
<keyword evidence="3" id="KW-1185">Reference proteome</keyword>
<evidence type="ECO:0000313" key="2">
    <source>
        <dbReference type="EMBL" id="MDT0675065.1"/>
    </source>
</evidence>
<evidence type="ECO:0008006" key="4">
    <source>
        <dbReference type="Google" id="ProtNLM"/>
    </source>
</evidence>
<dbReference type="EMBL" id="JAVRHK010000001">
    <property type="protein sequence ID" value="MDT0675065.1"/>
    <property type="molecule type" value="Genomic_DNA"/>
</dbReference>
<comment type="caution">
    <text evidence="2">The sequence shown here is derived from an EMBL/GenBank/DDBJ whole genome shotgun (WGS) entry which is preliminary data.</text>
</comment>